<keyword evidence="1" id="KW-0472">Membrane</keyword>
<feature type="transmembrane region" description="Helical" evidence="1">
    <location>
        <begin position="6"/>
        <end position="27"/>
    </location>
</feature>
<comment type="caution">
    <text evidence="2">The sequence shown here is derived from an EMBL/GenBank/DDBJ whole genome shotgun (WGS) entry which is preliminary data.</text>
</comment>
<keyword evidence="3" id="KW-1185">Reference proteome</keyword>
<protein>
    <submittedName>
        <fullName evidence="2">MFS transporter</fullName>
    </submittedName>
</protein>
<reference evidence="2 3" key="1">
    <citation type="submission" date="2024-03" db="EMBL/GenBank/DDBJ databases">
        <title>Human intestinal bacterial collection.</title>
        <authorList>
            <person name="Pauvert C."/>
            <person name="Hitch T.C.A."/>
            <person name="Clavel T."/>
        </authorList>
    </citation>
    <scope>NUCLEOTIDE SEQUENCE [LARGE SCALE GENOMIC DNA]</scope>
    <source>
        <strain evidence="2 3">CLA-KB-H122</strain>
    </source>
</reference>
<accession>A0ABV1H111</accession>
<gene>
    <name evidence="2" type="ORF">WMO46_14310</name>
</gene>
<organism evidence="2 3">
    <name type="scientific">Alistipes intestinihominis</name>
    <dbReference type="NCBI Taxonomy" id="3133172"/>
    <lineage>
        <taxon>Bacteria</taxon>
        <taxon>Pseudomonadati</taxon>
        <taxon>Bacteroidota</taxon>
        <taxon>Bacteroidia</taxon>
        <taxon>Bacteroidales</taxon>
        <taxon>Rikenellaceae</taxon>
        <taxon>Alistipes</taxon>
    </lineage>
</organism>
<dbReference type="InterPro" id="IPR036259">
    <property type="entry name" value="MFS_trans_sf"/>
</dbReference>
<keyword evidence="1" id="KW-0812">Transmembrane</keyword>
<feature type="transmembrane region" description="Helical" evidence="1">
    <location>
        <begin position="39"/>
        <end position="61"/>
    </location>
</feature>
<feature type="non-terminal residue" evidence="2">
    <location>
        <position position="1"/>
    </location>
</feature>
<dbReference type="SUPFAM" id="SSF103473">
    <property type="entry name" value="MFS general substrate transporter"/>
    <property type="match status" value="1"/>
</dbReference>
<keyword evidence="1" id="KW-1133">Transmembrane helix</keyword>
<evidence type="ECO:0000256" key="1">
    <source>
        <dbReference type="SAM" id="Phobius"/>
    </source>
</evidence>
<dbReference type="Proteomes" id="UP001460202">
    <property type="component" value="Unassembled WGS sequence"/>
</dbReference>
<feature type="transmembrane region" description="Helical" evidence="1">
    <location>
        <begin position="81"/>
        <end position="97"/>
    </location>
</feature>
<evidence type="ECO:0000313" key="2">
    <source>
        <dbReference type="EMBL" id="MEQ2546116.1"/>
    </source>
</evidence>
<dbReference type="Gene3D" id="1.20.1250.20">
    <property type="entry name" value="MFS general substrate transporter like domains"/>
    <property type="match status" value="1"/>
</dbReference>
<name>A0ABV1H111_9BACT</name>
<sequence length="105" mass="11037">WVNVLSMVLFGIAIGVLICFLGGLMAVDIVPRKATGAALGVVGIASYCAAGIQDVASGWLIDANITVTADGAKHYDFEPVAVFWITASIISFILPLMNRKKPTEA</sequence>
<proteinExistence type="predicted"/>
<evidence type="ECO:0000313" key="3">
    <source>
        <dbReference type="Proteomes" id="UP001460202"/>
    </source>
</evidence>
<dbReference type="EMBL" id="JBBMFL010000022">
    <property type="protein sequence ID" value="MEQ2546116.1"/>
    <property type="molecule type" value="Genomic_DNA"/>
</dbReference>